<protein>
    <recommendedName>
        <fullName evidence="3">Complex 1 LYR protein</fullName>
    </recommendedName>
</protein>
<dbReference type="PANTHER" id="PTHR28015">
    <property type="entry name" value="ATP SYNTHASE ASSEMBLY FACTOR FMC1, MITOCHONDRIAL"/>
    <property type="match status" value="1"/>
</dbReference>
<dbReference type="Pfam" id="PF13233">
    <property type="entry name" value="Complex1_LYR_2"/>
    <property type="match status" value="1"/>
</dbReference>
<dbReference type="OrthoDB" id="15893at2759"/>
<dbReference type="AlphaFoldDB" id="A0A9P7GC61"/>
<keyword evidence="2" id="KW-1185">Reference proteome</keyword>
<organism evidence="1 2">
    <name type="scientific">Asterophora parasitica</name>
    <dbReference type="NCBI Taxonomy" id="117018"/>
    <lineage>
        <taxon>Eukaryota</taxon>
        <taxon>Fungi</taxon>
        <taxon>Dikarya</taxon>
        <taxon>Basidiomycota</taxon>
        <taxon>Agaricomycotina</taxon>
        <taxon>Agaricomycetes</taxon>
        <taxon>Agaricomycetidae</taxon>
        <taxon>Agaricales</taxon>
        <taxon>Tricholomatineae</taxon>
        <taxon>Lyophyllaceae</taxon>
        <taxon>Asterophora</taxon>
    </lineage>
</organism>
<evidence type="ECO:0000313" key="1">
    <source>
        <dbReference type="EMBL" id="KAG5646625.1"/>
    </source>
</evidence>
<name>A0A9P7GC61_9AGAR</name>
<evidence type="ECO:0000313" key="2">
    <source>
        <dbReference type="Proteomes" id="UP000775547"/>
    </source>
</evidence>
<dbReference type="Proteomes" id="UP000775547">
    <property type="component" value="Unassembled WGS sequence"/>
</dbReference>
<dbReference type="GO" id="GO:0005759">
    <property type="term" value="C:mitochondrial matrix"/>
    <property type="evidence" value="ECO:0007669"/>
    <property type="project" value="TreeGrafter"/>
</dbReference>
<sequence>MAELAHAYRGILRELRKSAVAPRKTNQAVATSFRSIANQYQTSGDATVLQDLRNALLFLKSQREHKILLDRYNPLFDLTAEERIKATARRVGLDMPVVHKAESS</sequence>
<dbReference type="GO" id="GO:0033615">
    <property type="term" value="P:mitochondrial proton-transporting ATP synthase complex assembly"/>
    <property type="evidence" value="ECO:0007669"/>
    <property type="project" value="InterPro"/>
</dbReference>
<dbReference type="EMBL" id="JABCKV010000019">
    <property type="protein sequence ID" value="KAG5646625.1"/>
    <property type="molecule type" value="Genomic_DNA"/>
</dbReference>
<proteinExistence type="predicted"/>
<accession>A0A9P7GC61</accession>
<evidence type="ECO:0008006" key="3">
    <source>
        <dbReference type="Google" id="ProtNLM"/>
    </source>
</evidence>
<reference evidence="1" key="1">
    <citation type="submission" date="2020-07" db="EMBL/GenBank/DDBJ databases">
        <authorList>
            <person name="Nieuwenhuis M."/>
            <person name="Van De Peppel L.J.J."/>
        </authorList>
    </citation>
    <scope>NUCLEOTIDE SEQUENCE</scope>
    <source>
        <strain evidence="1">AP01</strain>
        <tissue evidence="1">Mycelium</tissue>
    </source>
</reference>
<dbReference type="InterPro" id="IPR039196">
    <property type="entry name" value="Fmc1"/>
</dbReference>
<comment type="caution">
    <text evidence="1">The sequence shown here is derived from an EMBL/GenBank/DDBJ whole genome shotgun (WGS) entry which is preliminary data.</text>
</comment>
<gene>
    <name evidence="1" type="ORF">DXG03_002929</name>
</gene>
<dbReference type="PANTHER" id="PTHR28015:SF1">
    <property type="entry name" value="ATP SYNTHASE ASSEMBLY FACTOR FMC1, MITOCHONDRIAL"/>
    <property type="match status" value="1"/>
</dbReference>
<reference evidence="1" key="2">
    <citation type="submission" date="2021-10" db="EMBL/GenBank/DDBJ databases">
        <title>Phylogenomics reveals ancestral predisposition of the termite-cultivated fungus Termitomyces towards a domesticated lifestyle.</title>
        <authorList>
            <person name="Auxier B."/>
            <person name="Grum-Grzhimaylo A."/>
            <person name="Cardenas M.E."/>
            <person name="Lodge J.D."/>
            <person name="Laessoe T."/>
            <person name="Pedersen O."/>
            <person name="Smith M.E."/>
            <person name="Kuyper T.W."/>
            <person name="Franco-Molano E.A."/>
            <person name="Baroni T.J."/>
            <person name="Aanen D.K."/>
        </authorList>
    </citation>
    <scope>NUCLEOTIDE SEQUENCE</scope>
    <source>
        <strain evidence="1">AP01</strain>
        <tissue evidence="1">Mycelium</tissue>
    </source>
</reference>